<keyword evidence="1" id="KW-0863">Zinc-finger</keyword>
<evidence type="ECO:0000313" key="5">
    <source>
        <dbReference type="Proteomes" id="UP001360953"/>
    </source>
</evidence>
<feature type="region of interest" description="Disordered" evidence="2">
    <location>
        <begin position="522"/>
        <end position="587"/>
    </location>
</feature>
<feature type="region of interest" description="Disordered" evidence="2">
    <location>
        <begin position="644"/>
        <end position="663"/>
    </location>
</feature>
<feature type="compositionally biased region" description="Basic and acidic residues" evidence="2">
    <location>
        <begin position="278"/>
        <end position="299"/>
    </location>
</feature>
<dbReference type="GeneID" id="92036459"/>
<dbReference type="PROSITE" id="PS50103">
    <property type="entry name" value="ZF_C3H1"/>
    <property type="match status" value="1"/>
</dbReference>
<dbReference type="InterPro" id="IPR000571">
    <property type="entry name" value="Znf_CCCH"/>
</dbReference>
<gene>
    <name evidence="4" type="ORF">J3D65DRAFT_674479</name>
</gene>
<keyword evidence="1" id="KW-0479">Metal-binding</keyword>
<sequence length="735" mass="79614">MICGDSLPVSRTLIRPHWFTHRDNGNYVPVIPVDELPLGVCLEGVPRSINPDEAQGMKFLGSLRYTGQTYSLVEQKTAQPPAAKSICAPKSAEIKRSGSPMGLYSKRLDNLETVAVKEKPLSLADAIAKASPDVAARFNYKLQPPLPPSGKQPDQSKKEYCTYWIKYGACDFTQQGCMYKHEMPDMKTLREKVGINYIPKWWAEKHPGISPQQSSWMRERLRVHDAAAAKVQSGKLKVLDDNDADASSGGEQKSKPTTVQRVAAVTGRHHPSSSFKAPDADHNLKATPAEPRRRSHEPFSDTELNYVYTPLADGQKINKALERALRTSFPASRHSPVAVREANISSSTTNSPHRRASSSGLRDHAGRSPPKGNVHNFFEYIRTHGAPPPPNSSPVLAPERRVAQDTSRVRQVPGHVKKGPFDPRPSPAVTGSTTTDASQPTNHLNVRSVKPKSLTIVSKTARAGCPSPQNVTHGLLSSRHAPNATSSETPRSHAPQQCLIDLDDHFDLNSLVSATPAAARSAMTTAAQRAGNDEAESEDLMPLSERDSSSTVDSGSSSNSSSGHRGRRTRSSSLDWDSDVPSFEPTRVVEPTKRVMADGTKRGLAAPRGKVERRTMRQKAAPTTAAAAVGSGSVSSTGTAVVASANIKRRHSGGTRGSVRPPRAKKVIATIAEPQTVAVGAGPLPNNEKPKREGRVVPTKIRRPKVINHVGGSHVLKGLQQQQQVRTEVKQLREV</sequence>
<feature type="region of interest" description="Disordered" evidence="2">
    <location>
        <begin position="602"/>
        <end position="638"/>
    </location>
</feature>
<accession>A0ABR1M4Z0</accession>
<feature type="compositionally biased region" description="Polar residues" evidence="2">
    <location>
        <begin position="429"/>
        <end position="443"/>
    </location>
</feature>
<feature type="region of interest" description="Disordered" evidence="2">
    <location>
        <begin position="238"/>
        <end position="301"/>
    </location>
</feature>
<feature type="domain" description="C3H1-type" evidence="3">
    <location>
        <begin position="155"/>
        <end position="184"/>
    </location>
</feature>
<feature type="compositionally biased region" description="Polar residues" evidence="2">
    <location>
        <begin position="249"/>
        <end position="260"/>
    </location>
</feature>
<reference evidence="4 5" key="1">
    <citation type="submission" date="2024-04" db="EMBL/GenBank/DDBJ databases">
        <title>Phyllosticta paracitricarpa is synonymous to the EU quarantine fungus P. citricarpa based on phylogenomic analyses.</title>
        <authorList>
            <consortium name="Lawrence Berkeley National Laboratory"/>
            <person name="Van ingen-buijs V.A."/>
            <person name="Van westerhoven A.C."/>
            <person name="Haridas S."/>
            <person name="Skiadas P."/>
            <person name="Martin F."/>
            <person name="Groenewald J.Z."/>
            <person name="Crous P.W."/>
            <person name="Seidl M.F."/>
        </authorList>
    </citation>
    <scope>NUCLEOTIDE SEQUENCE [LARGE SCALE GENOMIC DNA]</scope>
    <source>
        <strain evidence="4 5">CPC 17464</strain>
    </source>
</reference>
<dbReference type="RefSeq" id="XP_066658948.1">
    <property type="nucleotide sequence ID" value="XM_066803553.1"/>
</dbReference>
<name>A0ABR1M4Z0_9PEZI</name>
<evidence type="ECO:0000259" key="3">
    <source>
        <dbReference type="PROSITE" id="PS50103"/>
    </source>
</evidence>
<evidence type="ECO:0000313" key="4">
    <source>
        <dbReference type="EMBL" id="KAK7542655.1"/>
    </source>
</evidence>
<feature type="compositionally biased region" description="Low complexity" evidence="2">
    <location>
        <begin position="620"/>
        <end position="638"/>
    </location>
</feature>
<comment type="caution">
    <text evidence="4">The sequence shown here is derived from an EMBL/GenBank/DDBJ whole genome shotgun (WGS) entry which is preliminary data.</text>
</comment>
<keyword evidence="1" id="KW-0862">Zinc</keyword>
<proteinExistence type="predicted"/>
<feature type="region of interest" description="Disordered" evidence="2">
    <location>
        <begin position="463"/>
        <end position="494"/>
    </location>
</feature>
<dbReference type="Proteomes" id="UP001360953">
    <property type="component" value="Unassembled WGS sequence"/>
</dbReference>
<dbReference type="EMBL" id="JBBPEH010000002">
    <property type="protein sequence ID" value="KAK7542655.1"/>
    <property type="molecule type" value="Genomic_DNA"/>
</dbReference>
<evidence type="ECO:0000256" key="1">
    <source>
        <dbReference type="PROSITE-ProRule" id="PRU00723"/>
    </source>
</evidence>
<feature type="region of interest" description="Disordered" evidence="2">
    <location>
        <begin position="332"/>
        <end position="443"/>
    </location>
</feature>
<feature type="compositionally biased region" description="Low complexity" evidence="2">
    <location>
        <begin position="549"/>
        <end position="563"/>
    </location>
</feature>
<keyword evidence="5" id="KW-1185">Reference proteome</keyword>
<evidence type="ECO:0000256" key="2">
    <source>
        <dbReference type="SAM" id="MobiDB-lite"/>
    </source>
</evidence>
<feature type="region of interest" description="Disordered" evidence="2">
    <location>
        <begin position="678"/>
        <end position="702"/>
    </location>
</feature>
<feature type="zinc finger region" description="C3H1-type" evidence="1">
    <location>
        <begin position="155"/>
        <end position="184"/>
    </location>
</feature>
<organism evidence="4 5">
    <name type="scientific">Phyllosticta citribraziliensis</name>
    <dbReference type="NCBI Taxonomy" id="989973"/>
    <lineage>
        <taxon>Eukaryota</taxon>
        <taxon>Fungi</taxon>
        <taxon>Dikarya</taxon>
        <taxon>Ascomycota</taxon>
        <taxon>Pezizomycotina</taxon>
        <taxon>Dothideomycetes</taxon>
        <taxon>Dothideomycetes incertae sedis</taxon>
        <taxon>Botryosphaeriales</taxon>
        <taxon>Phyllostictaceae</taxon>
        <taxon>Phyllosticta</taxon>
    </lineage>
</organism>
<protein>
    <recommendedName>
        <fullName evidence="3">C3H1-type domain-containing protein</fullName>
    </recommendedName>
</protein>